<dbReference type="Gene3D" id="1.10.10.60">
    <property type="entry name" value="Homeodomain-like"/>
    <property type="match status" value="2"/>
</dbReference>
<name>R7Q5N2_CHOCR</name>
<dbReference type="InterPro" id="IPR009057">
    <property type="entry name" value="Homeodomain-like_sf"/>
</dbReference>
<dbReference type="PhylomeDB" id="R7Q5N2"/>
<dbReference type="OrthoDB" id="8060176at2759"/>
<evidence type="ECO:0000313" key="2">
    <source>
        <dbReference type="EMBL" id="CDF32775.1"/>
    </source>
</evidence>
<reference evidence="3" key="1">
    <citation type="journal article" date="2013" name="Proc. Natl. Acad. Sci. U.S.A.">
        <title>Genome structure and metabolic features in the red seaweed Chondrus crispus shed light on evolution of the Archaeplastida.</title>
        <authorList>
            <person name="Collen J."/>
            <person name="Porcel B."/>
            <person name="Carre W."/>
            <person name="Ball S.G."/>
            <person name="Chaparro C."/>
            <person name="Tonon T."/>
            <person name="Barbeyron T."/>
            <person name="Michel G."/>
            <person name="Noel B."/>
            <person name="Valentin K."/>
            <person name="Elias M."/>
            <person name="Artiguenave F."/>
            <person name="Arun A."/>
            <person name="Aury J.M."/>
            <person name="Barbosa-Neto J.F."/>
            <person name="Bothwell J.H."/>
            <person name="Bouget F.Y."/>
            <person name="Brillet L."/>
            <person name="Cabello-Hurtado F."/>
            <person name="Capella-Gutierrez S."/>
            <person name="Charrier B."/>
            <person name="Cladiere L."/>
            <person name="Cock J.M."/>
            <person name="Coelho S.M."/>
            <person name="Colleoni C."/>
            <person name="Czjzek M."/>
            <person name="Da Silva C."/>
            <person name="Delage L."/>
            <person name="Denoeud F."/>
            <person name="Deschamps P."/>
            <person name="Dittami S.M."/>
            <person name="Gabaldon T."/>
            <person name="Gachon C.M."/>
            <person name="Groisillier A."/>
            <person name="Herve C."/>
            <person name="Jabbari K."/>
            <person name="Katinka M."/>
            <person name="Kloareg B."/>
            <person name="Kowalczyk N."/>
            <person name="Labadie K."/>
            <person name="Leblanc C."/>
            <person name="Lopez P.J."/>
            <person name="McLachlan D.H."/>
            <person name="Meslet-Cladiere L."/>
            <person name="Moustafa A."/>
            <person name="Nehr Z."/>
            <person name="Nyvall Collen P."/>
            <person name="Panaud O."/>
            <person name="Partensky F."/>
            <person name="Poulain J."/>
            <person name="Rensing S.A."/>
            <person name="Rousvoal S."/>
            <person name="Samson G."/>
            <person name="Symeonidi A."/>
            <person name="Weissenbach J."/>
            <person name="Zambounis A."/>
            <person name="Wincker P."/>
            <person name="Boyen C."/>
        </authorList>
    </citation>
    <scope>NUCLEOTIDE SEQUENCE [LARGE SCALE GENOMIC DNA]</scope>
    <source>
        <strain evidence="3">cv. Stackhouse</strain>
    </source>
</reference>
<dbReference type="RefSeq" id="XP_005712576.1">
    <property type="nucleotide sequence ID" value="XM_005712519.1"/>
</dbReference>
<dbReference type="InterPro" id="IPR025246">
    <property type="entry name" value="IS30-like_HTH"/>
</dbReference>
<dbReference type="OMA" id="SANQICK"/>
<dbReference type="EMBL" id="HG001579">
    <property type="protein sequence ID" value="CDF32775.1"/>
    <property type="molecule type" value="Genomic_DNA"/>
</dbReference>
<keyword evidence="3" id="KW-1185">Reference proteome</keyword>
<organism evidence="2 3">
    <name type="scientific">Chondrus crispus</name>
    <name type="common">Carrageen Irish moss</name>
    <name type="synonym">Polymorpha crispa</name>
    <dbReference type="NCBI Taxonomy" id="2769"/>
    <lineage>
        <taxon>Eukaryota</taxon>
        <taxon>Rhodophyta</taxon>
        <taxon>Florideophyceae</taxon>
        <taxon>Rhodymeniophycidae</taxon>
        <taxon>Gigartinales</taxon>
        <taxon>Gigartinaceae</taxon>
        <taxon>Chondrus</taxon>
    </lineage>
</organism>
<evidence type="ECO:0000259" key="1">
    <source>
        <dbReference type="Pfam" id="PF13936"/>
    </source>
</evidence>
<dbReference type="Gramene" id="CDF32775">
    <property type="protein sequence ID" value="CDF32775"/>
    <property type="gene ID" value="CHC_T00001640001"/>
</dbReference>
<dbReference type="SUPFAM" id="SSF46689">
    <property type="entry name" value="Homeodomain-like"/>
    <property type="match status" value="1"/>
</dbReference>
<dbReference type="Proteomes" id="UP000012073">
    <property type="component" value="Unassembled WGS sequence"/>
</dbReference>
<accession>R7Q5N2</accession>
<dbReference type="AlphaFoldDB" id="R7Q5N2"/>
<dbReference type="GeneID" id="17320287"/>
<dbReference type="KEGG" id="ccp:CHC_T00001640001"/>
<feature type="domain" description="Transposase IS30-like HTH" evidence="1">
    <location>
        <begin position="3"/>
        <end position="43"/>
    </location>
</feature>
<gene>
    <name evidence="2" type="ORF">CHC_T00001640001</name>
</gene>
<dbReference type="STRING" id="2769.R7Q5N2"/>
<sequence>MPKGKQLTDMEKRQILVLHNECLSVREIAESINRSKTVVHNFIKNPQEYRSKKRSGRPPKLMPALKRRVIREVSKGEKSANQICKALDLPVHRSRVQALLRKDTNLNIKYTKFISPLVLTPMHMKQRLDWPTNHVTWHDEK</sequence>
<protein>
    <recommendedName>
        <fullName evidence="1">Transposase IS30-like HTH domain-containing protein</fullName>
    </recommendedName>
</protein>
<proteinExistence type="predicted"/>
<dbReference type="Pfam" id="PF13936">
    <property type="entry name" value="HTH_38"/>
    <property type="match status" value="1"/>
</dbReference>
<evidence type="ECO:0000313" key="3">
    <source>
        <dbReference type="Proteomes" id="UP000012073"/>
    </source>
</evidence>